<keyword evidence="2" id="KW-1185">Reference proteome</keyword>
<gene>
    <name evidence="1" type="ORF">Sango_1397100</name>
</gene>
<reference evidence="1" key="1">
    <citation type="submission" date="2020-06" db="EMBL/GenBank/DDBJ databases">
        <authorList>
            <person name="Li T."/>
            <person name="Hu X."/>
            <person name="Zhang T."/>
            <person name="Song X."/>
            <person name="Zhang H."/>
            <person name="Dai N."/>
            <person name="Sheng W."/>
            <person name="Hou X."/>
            <person name="Wei L."/>
        </authorList>
    </citation>
    <scope>NUCLEOTIDE SEQUENCE</scope>
    <source>
        <strain evidence="1">K16</strain>
        <tissue evidence="1">Leaf</tissue>
    </source>
</reference>
<dbReference type="AlphaFoldDB" id="A0AAE2BVD9"/>
<reference evidence="1" key="2">
    <citation type="journal article" date="2024" name="Plant">
        <title>Genomic evolution and insights into agronomic trait innovations of Sesamum species.</title>
        <authorList>
            <person name="Miao H."/>
            <person name="Wang L."/>
            <person name="Qu L."/>
            <person name="Liu H."/>
            <person name="Sun Y."/>
            <person name="Le M."/>
            <person name="Wang Q."/>
            <person name="Wei S."/>
            <person name="Zheng Y."/>
            <person name="Lin W."/>
            <person name="Duan Y."/>
            <person name="Cao H."/>
            <person name="Xiong S."/>
            <person name="Wang X."/>
            <person name="Wei L."/>
            <person name="Li C."/>
            <person name="Ma Q."/>
            <person name="Ju M."/>
            <person name="Zhao R."/>
            <person name="Li G."/>
            <person name="Mu C."/>
            <person name="Tian Q."/>
            <person name="Mei H."/>
            <person name="Zhang T."/>
            <person name="Gao T."/>
            <person name="Zhang H."/>
        </authorList>
    </citation>
    <scope>NUCLEOTIDE SEQUENCE</scope>
    <source>
        <strain evidence="1">K16</strain>
    </source>
</reference>
<proteinExistence type="predicted"/>
<accession>A0AAE2BVD9</accession>
<comment type="caution">
    <text evidence="1">The sequence shown here is derived from an EMBL/GenBank/DDBJ whole genome shotgun (WGS) entry which is preliminary data.</text>
</comment>
<dbReference type="Proteomes" id="UP001289374">
    <property type="component" value="Unassembled WGS sequence"/>
</dbReference>
<evidence type="ECO:0000313" key="2">
    <source>
        <dbReference type="Proteomes" id="UP001289374"/>
    </source>
</evidence>
<sequence>MSLRVLVLKFSYEIAVDTTNCAMEPTLDNISPGSDPKPPVIYRCKKCRRIVATEEHIVSHKRGRRAKVLQMEKEK</sequence>
<organism evidence="1 2">
    <name type="scientific">Sesamum angolense</name>
    <dbReference type="NCBI Taxonomy" id="2727404"/>
    <lineage>
        <taxon>Eukaryota</taxon>
        <taxon>Viridiplantae</taxon>
        <taxon>Streptophyta</taxon>
        <taxon>Embryophyta</taxon>
        <taxon>Tracheophyta</taxon>
        <taxon>Spermatophyta</taxon>
        <taxon>Magnoliopsida</taxon>
        <taxon>eudicotyledons</taxon>
        <taxon>Gunneridae</taxon>
        <taxon>Pentapetalae</taxon>
        <taxon>asterids</taxon>
        <taxon>lamiids</taxon>
        <taxon>Lamiales</taxon>
        <taxon>Pedaliaceae</taxon>
        <taxon>Sesamum</taxon>
    </lineage>
</organism>
<evidence type="ECO:0000313" key="1">
    <source>
        <dbReference type="EMBL" id="KAK4399216.1"/>
    </source>
</evidence>
<protein>
    <submittedName>
        <fullName evidence="1">Inactive dual specificity protein phosphatase-like</fullName>
    </submittedName>
</protein>
<name>A0AAE2BVD9_9LAMI</name>
<dbReference type="EMBL" id="JACGWL010000007">
    <property type="protein sequence ID" value="KAK4399216.1"/>
    <property type="molecule type" value="Genomic_DNA"/>
</dbReference>